<name>A0A9P6PKA6_9FUNG</name>
<organism evidence="1 2">
    <name type="scientific">Mortierella polycephala</name>
    <dbReference type="NCBI Taxonomy" id="41804"/>
    <lineage>
        <taxon>Eukaryota</taxon>
        <taxon>Fungi</taxon>
        <taxon>Fungi incertae sedis</taxon>
        <taxon>Mucoromycota</taxon>
        <taxon>Mortierellomycotina</taxon>
        <taxon>Mortierellomycetes</taxon>
        <taxon>Mortierellales</taxon>
        <taxon>Mortierellaceae</taxon>
        <taxon>Mortierella</taxon>
    </lineage>
</organism>
<evidence type="ECO:0008006" key="3">
    <source>
        <dbReference type="Google" id="ProtNLM"/>
    </source>
</evidence>
<reference evidence="1" key="1">
    <citation type="journal article" date="2020" name="Fungal Divers.">
        <title>Resolving the Mortierellaceae phylogeny through synthesis of multi-gene phylogenetics and phylogenomics.</title>
        <authorList>
            <person name="Vandepol N."/>
            <person name="Liber J."/>
            <person name="Desiro A."/>
            <person name="Na H."/>
            <person name="Kennedy M."/>
            <person name="Barry K."/>
            <person name="Grigoriev I.V."/>
            <person name="Miller A.N."/>
            <person name="O'Donnell K."/>
            <person name="Stajich J.E."/>
            <person name="Bonito G."/>
        </authorList>
    </citation>
    <scope>NUCLEOTIDE SEQUENCE</scope>
    <source>
        <strain evidence="1">KOD948</strain>
    </source>
</reference>
<comment type="caution">
    <text evidence="1">The sequence shown here is derived from an EMBL/GenBank/DDBJ whole genome shotgun (WGS) entry which is preliminary data.</text>
</comment>
<accession>A0A9P6PKA6</accession>
<dbReference type="InterPro" id="IPR036249">
    <property type="entry name" value="Thioredoxin-like_sf"/>
</dbReference>
<evidence type="ECO:0000313" key="1">
    <source>
        <dbReference type="EMBL" id="KAG0244499.1"/>
    </source>
</evidence>
<dbReference type="SUPFAM" id="SSF52833">
    <property type="entry name" value="Thioredoxin-like"/>
    <property type="match status" value="1"/>
</dbReference>
<dbReference type="AlphaFoldDB" id="A0A9P6PKA6"/>
<sequence>MLHFHSCRCDPCVQAGPEVSQLSEEYRGRVAIIGINNESIFGVTKPPNLELLKTFLDEHQGEFRYTLMVDNAEGFAKDVVYKPSGYRGIPCAVMLIDGVVAYVGSPLETFKSVLEQALESLSTSNCSSPSSKEE</sequence>
<dbReference type="OrthoDB" id="2121326at2759"/>
<gene>
    <name evidence="1" type="ORF">BG011_002970</name>
</gene>
<dbReference type="EMBL" id="JAAAJA010002004">
    <property type="protein sequence ID" value="KAG0244499.1"/>
    <property type="molecule type" value="Genomic_DNA"/>
</dbReference>
<proteinExistence type="predicted"/>
<dbReference type="Proteomes" id="UP000726737">
    <property type="component" value="Unassembled WGS sequence"/>
</dbReference>
<protein>
    <recommendedName>
        <fullName evidence="3">Thioredoxin domain-containing protein</fullName>
    </recommendedName>
</protein>
<dbReference type="Gene3D" id="3.40.30.10">
    <property type="entry name" value="Glutaredoxin"/>
    <property type="match status" value="1"/>
</dbReference>
<evidence type="ECO:0000313" key="2">
    <source>
        <dbReference type="Proteomes" id="UP000726737"/>
    </source>
</evidence>
<keyword evidence="2" id="KW-1185">Reference proteome</keyword>